<dbReference type="SUPFAM" id="SSF47072">
    <property type="entry name" value="Cysteine alpha-hairpin motif"/>
    <property type="match status" value="1"/>
</dbReference>
<dbReference type="Pfam" id="PF06747">
    <property type="entry name" value="CHCH"/>
    <property type="match status" value="1"/>
</dbReference>
<dbReference type="InterPro" id="IPR009069">
    <property type="entry name" value="Cys_alpha_HP_mot_SF"/>
</dbReference>
<organism evidence="3 4">
    <name type="scientific">Salvator merianae</name>
    <name type="common">Argentine black and white tegu</name>
    <name type="synonym">Tupinambis merianae</name>
    <dbReference type="NCBI Taxonomy" id="96440"/>
    <lineage>
        <taxon>Eukaryota</taxon>
        <taxon>Metazoa</taxon>
        <taxon>Chordata</taxon>
        <taxon>Craniata</taxon>
        <taxon>Vertebrata</taxon>
        <taxon>Euteleostomi</taxon>
        <taxon>Lepidosauria</taxon>
        <taxon>Squamata</taxon>
        <taxon>Bifurcata</taxon>
        <taxon>Unidentata</taxon>
        <taxon>Episquamata</taxon>
        <taxon>Laterata</taxon>
        <taxon>Teiioidea</taxon>
        <taxon>Teiidae</taxon>
        <taxon>Salvator</taxon>
    </lineage>
</organism>
<dbReference type="PANTHER" id="PTHR31278">
    <property type="entry name" value="CHCHD1"/>
    <property type="match status" value="1"/>
</dbReference>
<dbReference type="Ensembl" id="ENSSMRT00000002628.1">
    <property type="protein sequence ID" value="ENSSMRP00000002209.1"/>
    <property type="gene ID" value="ENSSMRG00000001896.1"/>
</dbReference>
<reference evidence="3" key="2">
    <citation type="submission" date="2025-09" db="UniProtKB">
        <authorList>
            <consortium name="Ensembl"/>
        </authorList>
    </citation>
    <scope>IDENTIFICATION</scope>
</reference>
<dbReference type="GO" id="GO:0005761">
    <property type="term" value="C:mitochondrial ribosome"/>
    <property type="evidence" value="ECO:0007669"/>
    <property type="project" value="InterPro"/>
</dbReference>
<keyword evidence="4" id="KW-1185">Reference proteome</keyword>
<feature type="domain" description="CHCH" evidence="2">
    <location>
        <begin position="49"/>
        <end position="83"/>
    </location>
</feature>
<dbReference type="InterPro" id="IPR033620">
    <property type="entry name" value="Ribosomal_mS37_met"/>
</dbReference>
<accession>A0A8D0B2R7</accession>
<sequence>MAIPPPPAWVTRLGEFKKVAERPRVKFPRALVLADKVSNRSVKQGEATCITEMTLMMACWKQNEFSDSACSKEVQTFLDCVAKAEEEHKRQSLQESMGQSKTLDSKQINKLLKRFPNITHRY</sequence>
<protein>
    <recommendedName>
        <fullName evidence="2">CHCH domain-containing protein</fullName>
    </recommendedName>
</protein>
<evidence type="ECO:0000259" key="2">
    <source>
        <dbReference type="Pfam" id="PF06747"/>
    </source>
</evidence>
<proteinExistence type="predicted"/>
<dbReference type="AlphaFoldDB" id="A0A8D0B2R7"/>
<dbReference type="OMA" id="ATCLTEM"/>
<evidence type="ECO:0000313" key="4">
    <source>
        <dbReference type="Proteomes" id="UP000694421"/>
    </source>
</evidence>
<dbReference type="GO" id="GO:0032543">
    <property type="term" value="P:mitochondrial translation"/>
    <property type="evidence" value="ECO:0007669"/>
    <property type="project" value="InterPro"/>
</dbReference>
<keyword evidence="1" id="KW-1015">Disulfide bond</keyword>
<dbReference type="InterPro" id="IPR010625">
    <property type="entry name" value="CHCH"/>
</dbReference>
<reference evidence="3" key="1">
    <citation type="submission" date="2025-08" db="UniProtKB">
        <authorList>
            <consortium name="Ensembl"/>
        </authorList>
    </citation>
    <scope>IDENTIFICATION</scope>
</reference>
<dbReference type="GO" id="GO:0003723">
    <property type="term" value="F:RNA binding"/>
    <property type="evidence" value="ECO:0007669"/>
    <property type="project" value="TreeGrafter"/>
</dbReference>
<evidence type="ECO:0000256" key="1">
    <source>
        <dbReference type="ARBA" id="ARBA00023157"/>
    </source>
</evidence>
<dbReference type="GO" id="GO:0005654">
    <property type="term" value="C:nucleoplasm"/>
    <property type="evidence" value="ECO:0007669"/>
    <property type="project" value="TreeGrafter"/>
</dbReference>
<dbReference type="GeneTree" id="ENSGT00390000007683"/>
<evidence type="ECO:0000313" key="3">
    <source>
        <dbReference type="Ensembl" id="ENSSMRP00000002209.1"/>
    </source>
</evidence>
<dbReference type="PANTHER" id="PTHR31278:SF2">
    <property type="entry name" value="SMALL RIBOSOMAL SUBUNIT PROTEIN MS37"/>
    <property type="match status" value="1"/>
</dbReference>
<name>A0A8D0B2R7_SALMN</name>
<dbReference type="Proteomes" id="UP000694421">
    <property type="component" value="Unplaced"/>
</dbReference>